<evidence type="ECO:0000256" key="1">
    <source>
        <dbReference type="SAM" id="MobiDB-lite"/>
    </source>
</evidence>
<dbReference type="OMA" id="NICKTAN"/>
<dbReference type="InParanoid" id="A0A0G4GJL7"/>
<feature type="compositionally biased region" description="Pro residues" evidence="1">
    <location>
        <begin position="301"/>
        <end position="317"/>
    </location>
</feature>
<feature type="compositionally biased region" description="Basic and acidic residues" evidence="1">
    <location>
        <begin position="259"/>
        <end position="300"/>
    </location>
</feature>
<feature type="region of interest" description="Disordered" evidence="1">
    <location>
        <begin position="537"/>
        <end position="912"/>
    </location>
</feature>
<feature type="compositionally biased region" description="Polar residues" evidence="1">
    <location>
        <begin position="899"/>
        <end position="909"/>
    </location>
</feature>
<feature type="region of interest" description="Disordered" evidence="1">
    <location>
        <begin position="361"/>
        <end position="392"/>
    </location>
</feature>
<feature type="compositionally biased region" description="Polar residues" evidence="1">
    <location>
        <begin position="1"/>
        <end position="12"/>
    </location>
</feature>
<evidence type="ECO:0000313" key="3">
    <source>
        <dbReference type="Proteomes" id="UP000041254"/>
    </source>
</evidence>
<proteinExistence type="predicted"/>
<feature type="compositionally biased region" description="Polar residues" evidence="1">
    <location>
        <begin position="1021"/>
        <end position="1030"/>
    </location>
</feature>
<reference evidence="2 3" key="1">
    <citation type="submission" date="2014-11" db="EMBL/GenBank/DDBJ databases">
        <authorList>
            <person name="Zhu J."/>
            <person name="Qi W."/>
            <person name="Song R."/>
        </authorList>
    </citation>
    <scope>NUCLEOTIDE SEQUENCE [LARGE SCALE GENOMIC DNA]</scope>
</reference>
<feature type="compositionally biased region" description="Polar residues" evidence="1">
    <location>
        <begin position="817"/>
        <end position="829"/>
    </location>
</feature>
<gene>
    <name evidence="2" type="ORF">Vbra_18007</name>
</gene>
<feature type="region of interest" description="Disordered" evidence="1">
    <location>
        <begin position="1"/>
        <end position="341"/>
    </location>
</feature>
<accession>A0A0G4GJL7</accession>
<feature type="compositionally biased region" description="Low complexity" evidence="1">
    <location>
        <begin position="1118"/>
        <end position="1128"/>
    </location>
</feature>
<organism evidence="2 3">
    <name type="scientific">Vitrella brassicaformis (strain CCMP3155)</name>
    <dbReference type="NCBI Taxonomy" id="1169540"/>
    <lineage>
        <taxon>Eukaryota</taxon>
        <taxon>Sar</taxon>
        <taxon>Alveolata</taxon>
        <taxon>Colpodellida</taxon>
        <taxon>Vitrellaceae</taxon>
        <taxon>Vitrella</taxon>
    </lineage>
</organism>
<feature type="compositionally biased region" description="Acidic residues" evidence="1">
    <location>
        <begin position="638"/>
        <end position="651"/>
    </location>
</feature>
<feature type="region of interest" description="Disordered" evidence="1">
    <location>
        <begin position="1165"/>
        <end position="1504"/>
    </location>
</feature>
<feature type="compositionally biased region" description="Low complexity" evidence="1">
    <location>
        <begin position="746"/>
        <end position="755"/>
    </location>
</feature>
<dbReference type="Proteomes" id="UP000041254">
    <property type="component" value="Unassembled WGS sequence"/>
</dbReference>
<feature type="compositionally biased region" description="Basic and acidic residues" evidence="1">
    <location>
        <begin position="936"/>
        <end position="956"/>
    </location>
</feature>
<feature type="compositionally biased region" description="Low complexity" evidence="1">
    <location>
        <begin position="1489"/>
        <end position="1503"/>
    </location>
</feature>
<feature type="compositionally biased region" description="Basic and acidic residues" evidence="1">
    <location>
        <begin position="781"/>
        <end position="796"/>
    </location>
</feature>
<feature type="region of interest" description="Disordered" evidence="1">
    <location>
        <begin position="409"/>
        <end position="499"/>
    </location>
</feature>
<sequence>MDGQSASSSGSVPPNARPLYQRIQQLRQHIRERQGLSTARQPPPSAQQPSAPAEAPRTAAPDRPKERTTLTSHPHPHTQREDPDSNHKTPSPPPPAPSSPSPTRLRPPQLRSQQKEATSPAPKHTKHEDLPLSPSPPPSRTRQRERSPLRAVTEVEQEGRYNRVIRRSSWKRPQDTATDGRPQPQGAQSNPWARGGTTAGRSARTPKRGEGVLLEVPGRAIALHSRSTPVDLPSVLSGTNTTMAVEDNGHGQATATATDGRERERERDRERERRHEREIREREERAARRERDVKQREGRTPPRPRPKTPPARTPPGPTAQRQEALVPRQQPQPQAPEGITYEVVGKMDVSIEPLDKPVGVEAAIQTQTTEAEEEEGAAAAGATGEEGSEDVVVRASTASVEDILDKWRRHFAGQVAQQPAEPSSQRASQPPSPPDPHLAMQRLIQDLQKQPPLSSLSPLPPSPLAALEPPSAAPTSPAAGAAVAADREGELSQVARESPEQIIWRIKQRLGFLDDPADDPAPQSALPSDTAAVAIPTSLPFTQVPHRQGSKASAPTAGKAPLVPVSSHIVTTHAASPASAMLRPSSGPTPETARPAPLHSNGAIGSPPQERDAADGGARQQRVTPLSPPTHSPRVVEDDGDGGEGEGEGDGEGGRLAEIEEIMRSLRQRDAQEREGEDREASDGGAGGDGQRGAIRRELTIQTDNLPELPLPRSHPHTYPSRQHLFPPLADESSRESSSGDVSLVTPIDHPTTIPTSPPPPGRLRVTIPPARGHSFPPERGPIRDMPPEQRMRTSELRGLLPQPPAHMRVPSRETGHVSTSISNVSSERSAGCGFGGDNGEHRQRFQSYRTEQPNVDGGVEQQGSPTTSISFLSRSNGSPARPDKLSPPPLPPAMDSRASPTDFSSQGRVGTRTAVDLADSLTLSASLEASRALEMDLRRSLEQQGEREGDEERGRAGPGPADTREPSPAVTAVRLGGPSPLRDRMPGTSARMMTERGRSRREPSEERERRQRPRREGQTVGVQTDSETTTHPHPHSHPQPQQPQQHQPPLAHPPPPSTIVLMNPPVYWGGVGMHLPAPTTPIMTMPPHSYGMLSVPSQADRQPGLATVGPLVASDGGSSASCCSSGPSPSPPPRLPLVPPRAPSPLHVRPTAAGAAAIREEYFTPMSGSGSPPSFFPAVSSSREEVSNTTPMLRPISDPTINTESGAEESPTAAAAAAAAAVGAGASGAAGVLSQPQPLQGTSETGSQGRGASPMSERVADPAAKESPAAPPPFSPASQDLVSSVTMPLLNLPNSLSPDSSRPRLVLRGRRGAPGISREDPKEATIVAKSYRGNVSGGPAFTPPPAEMPWSAPSLDHQEYASVSFFPHPQQHQQHQQEEREREGEREQAQLFEGLAKGNVPPVDIPTDSSVPSPPAEERDRIAGGGGGGGGGGMAFVQRGPERLVRRGSEALPSPREPQGGLVNPWMVGAGVVPQETRREEAIDQQQHHQQQQWQGQGAADDAAAERVVSIDLELGLPQPCDRVDD</sequence>
<feature type="compositionally biased region" description="Pro residues" evidence="1">
    <location>
        <begin position="90"/>
        <end position="100"/>
    </location>
</feature>
<feature type="compositionally biased region" description="Low complexity" evidence="1">
    <location>
        <begin position="1166"/>
        <end position="1182"/>
    </location>
</feature>
<feature type="compositionally biased region" description="Polar residues" evidence="1">
    <location>
        <begin position="1235"/>
        <end position="1248"/>
    </location>
</feature>
<protein>
    <submittedName>
        <fullName evidence="2">Uncharacterized protein</fullName>
    </submittedName>
</protein>
<feature type="compositionally biased region" description="Basic and acidic residues" evidence="1">
    <location>
        <begin position="78"/>
        <end position="87"/>
    </location>
</feature>
<dbReference type="EMBL" id="CDMY01000688">
    <property type="protein sequence ID" value="CEM30114.1"/>
    <property type="molecule type" value="Genomic_DNA"/>
</dbReference>
<feature type="region of interest" description="Disordered" evidence="1">
    <location>
        <begin position="1114"/>
        <end position="1134"/>
    </location>
</feature>
<feature type="compositionally biased region" description="Low complexity" evidence="1">
    <location>
        <begin position="1039"/>
        <end position="1050"/>
    </location>
</feature>
<feature type="compositionally biased region" description="Basic and acidic residues" evidence="1">
    <location>
        <begin position="1441"/>
        <end position="1450"/>
    </location>
</feature>
<feature type="compositionally biased region" description="Low complexity" evidence="1">
    <location>
        <begin position="464"/>
        <end position="484"/>
    </location>
</feature>
<feature type="compositionally biased region" description="Gly residues" evidence="1">
    <location>
        <begin position="1424"/>
        <end position="1435"/>
    </location>
</feature>
<feature type="compositionally biased region" description="Polar residues" evidence="1">
    <location>
        <begin position="862"/>
        <end position="879"/>
    </location>
</feature>
<feature type="compositionally biased region" description="Low complexity" evidence="1">
    <location>
        <begin position="1214"/>
        <end position="1233"/>
    </location>
</feature>
<feature type="compositionally biased region" description="Low complexity" evidence="1">
    <location>
        <begin position="101"/>
        <end position="112"/>
    </location>
</feature>
<feature type="compositionally biased region" description="Basic and acidic residues" evidence="1">
    <location>
        <begin position="652"/>
        <end position="682"/>
    </location>
</feature>
<keyword evidence="3" id="KW-1185">Reference proteome</keyword>
<name>A0A0G4GJL7_VITBC</name>
<feature type="compositionally biased region" description="Basic and acidic residues" evidence="1">
    <location>
        <begin position="1376"/>
        <end position="1389"/>
    </location>
</feature>
<feature type="compositionally biased region" description="Low complexity" evidence="1">
    <location>
        <begin position="47"/>
        <end position="57"/>
    </location>
</feature>
<evidence type="ECO:0000313" key="2">
    <source>
        <dbReference type="EMBL" id="CEM30114.1"/>
    </source>
</evidence>
<feature type="compositionally biased region" description="Basic and acidic residues" evidence="1">
    <location>
        <begin position="994"/>
        <end position="1018"/>
    </location>
</feature>
<dbReference type="VEuPathDB" id="CryptoDB:Vbra_18007"/>
<feature type="compositionally biased region" description="Low complexity" evidence="1">
    <location>
        <begin position="416"/>
        <end position="429"/>
    </location>
</feature>
<feature type="region of interest" description="Disordered" evidence="1">
    <location>
        <begin position="936"/>
        <end position="1059"/>
    </location>
</feature>
<feature type="compositionally biased region" description="Low complexity" evidence="1">
    <location>
        <begin position="1289"/>
        <end position="1305"/>
    </location>
</feature>